<name>A0AAN9BL99_9CAEN</name>
<evidence type="ECO:0000313" key="4">
    <source>
        <dbReference type="Proteomes" id="UP001374579"/>
    </source>
</evidence>
<feature type="signal peptide" evidence="2">
    <location>
        <begin position="1"/>
        <end position="23"/>
    </location>
</feature>
<evidence type="ECO:0000313" key="3">
    <source>
        <dbReference type="EMBL" id="KAK7107079.1"/>
    </source>
</evidence>
<keyword evidence="4" id="KW-1185">Reference proteome</keyword>
<accession>A0AAN9BL99</accession>
<dbReference type="Pfam" id="PF17175">
    <property type="entry name" value="MOLO1"/>
    <property type="match status" value="1"/>
</dbReference>
<protein>
    <submittedName>
        <fullName evidence="3">Uncharacterized protein</fullName>
    </submittedName>
</protein>
<gene>
    <name evidence="3" type="ORF">V1264_015058</name>
</gene>
<dbReference type="EMBL" id="JBAMIC010000004">
    <property type="protein sequence ID" value="KAK7107079.1"/>
    <property type="molecule type" value="Genomic_DNA"/>
</dbReference>
<reference evidence="3 4" key="1">
    <citation type="submission" date="2024-02" db="EMBL/GenBank/DDBJ databases">
        <title>Chromosome-scale genome assembly of the rough periwinkle Littorina saxatilis.</title>
        <authorList>
            <person name="De Jode A."/>
            <person name="Faria R."/>
            <person name="Formenti G."/>
            <person name="Sims Y."/>
            <person name="Smith T.P."/>
            <person name="Tracey A."/>
            <person name="Wood J.M.D."/>
            <person name="Zagrodzka Z.B."/>
            <person name="Johannesson K."/>
            <person name="Butlin R.K."/>
            <person name="Leder E.H."/>
        </authorList>
    </citation>
    <scope>NUCLEOTIDE SEQUENCE [LARGE SCALE GENOMIC DNA]</scope>
    <source>
        <strain evidence="3">Snail1</strain>
        <tissue evidence="3">Muscle</tissue>
    </source>
</reference>
<feature type="chain" id="PRO_5042983729" evidence="2">
    <location>
        <begin position="24"/>
        <end position="244"/>
    </location>
</feature>
<dbReference type="GO" id="GO:0005892">
    <property type="term" value="C:acetylcholine-gated channel complex"/>
    <property type="evidence" value="ECO:0007669"/>
    <property type="project" value="InterPro"/>
</dbReference>
<organism evidence="3 4">
    <name type="scientific">Littorina saxatilis</name>
    <dbReference type="NCBI Taxonomy" id="31220"/>
    <lineage>
        <taxon>Eukaryota</taxon>
        <taxon>Metazoa</taxon>
        <taxon>Spiralia</taxon>
        <taxon>Lophotrochozoa</taxon>
        <taxon>Mollusca</taxon>
        <taxon>Gastropoda</taxon>
        <taxon>Caenogastropoda</taxon>
        <taxon>Littorinimorpha</taxon>
        <taxon>Littorinoidea</taxon>
        <taxon>Littorinidae</taxon>
        <taxon>Littorina</taxon>
    </lineage>
</organism>
<dbReference type="PANTHER" id="PTHR33748">
    <property type="entry name" value="PROTEIN CBG04600"/>
    <property type="match status" value="1"/>
</dbReference>
<comment type="caution">
    <text evidence="3">The sequence shown here is derived from an EMBL/GenBank/DDBJ whole genome shotgun (WGS) entry which is preliminary data.</text>
</comment>
<keyword evidence="1" id="KW-0812">Transmembrane</keyword>
<dbReference type="Gene3D" id="3.10.310.50">
    <property type="match status" value="1"/>
</dbReference>
<keyword evidence="1" id="KW-1133">Transmembrane helix</keyword>
<dbReference type="Proteomes" id="UP001374579">
    <property type="component" value="Unassembled WGS sequence"/>
</dbReference>
<dbReference type="InterPro" id="IPR033438">
    <property type="entry name" value="MOLO1"/>
</dbReference>
<sequence>MSTSAYGMLVVCALVCVLPAAWSQQVFRWKVQDYPDPFSFDTYTQCGRSNKSNICDPNTIIAKKEADEIDSLIWSVYRESRCDCQSCIRNSHGYVIRVAIMPRMESIYKHGNTSQDRLKDAQMFSYILTRNWAMAGSCNESLLILYSRYDGILYTLTLPQARHVLEDEAVKRITMQVRPLFDDETMVGKGLKEMITKYKMVLMGDREGALRPKVSQQRSNNAGRLFPSFALTLLFTALWIAVRH</sequence>
<feature type="transmembrane region" description="Helical" evidence="1">
    <location>
        <begin position="225"/>
        <end position="242"/>
    </location>
</feature>
<keyword evidence="1" id="KW-0472">Membrane</keyword>
<evidence type="ECO:0000256" key="1">
    <source>
        <dbReference type="SAM" id="Phobius"/>
    </source>
</evidence>
<dbReference type="PANTHER" id="PTHR33748:SF5">
    <property type="entry name" value="GROUND-LIKE DOMAIN-CONTAINING PROTEIN"/>
    <property type="match status" value="1"/>
</dbReference>
<proteinExistence type="predicted"/>
<evidence type="ECO:0000256" key="2">
    <source>
        <dbReference type="SAM" id="SignalP"/>
    </source>
</evidence>
<keyword evidence="2" id="KW-0732">Signal</keyword>
<dbReference type="AlphaFoldDB" id="A0AAN9BL99"/>